<sequence length="721" mass="80820">MTRISWPSHIVLVLPAIVVVHCSWIANTPGCFDGCSDQVNCTVEQSHSCNRNVSDSLDFGGKVSSLNYTLTPPRDGKRRIKLTWRPPQTGSYKDVKGFSVWVMAVGHTVGKAAAHGSSGSLCYKLTPAVGWHGVHRDLTYTGGVSFYLNCMEIPAEIKTDLHLSVHTEPMNANIPQERQIKIHIEPDREPKKVWRPQLKKWMDEENIMHLQIRNPLKEAFFYEVTVIRGNMTSKQTRVSHRNYSVSTKDDGRNLSSLPNAEGWPHFLIPGLEPGKQYMLYIWPKNKDGQRMQHYIMTNPFKLSAKESKIPAPQSGTGNTPVIIGCLVTAVGLVVVITCVLIKVCRGPCAGHLAFMDYFTSSNNNSSQRPRALVIFYKESENFLKAVENHLIFLQHYVDVVSIHEQHGGLCRCCPIAPKHTWIDREIKDRIIVIYMSPCIRELMGTTDLSQVPGAAKDHDDVCLYALQRLRTSVLQSTVALIRLVTFDCFDVTDSQVTITDFTVPGTTVNLPVPLEVAKPGSDGSWKLTNIDQLLLELRRYNDFPDSNVSSLDNWRVWKEVREAEKFISLCGKGTGSQFTRVDDMNGMNDDVPLSQFISQDNLDSDSVAFDCLDTSQSVNVFSDDIPLGRYDSKEHVESASVCVDSDDVSEDENTVGLTFSSKAYEPQYGQLYVEPPRLPQRPVFPPAINCYNSASTDSFYSDLNKVNLTSGWGEPPFRKDV</sequence>
<organism evidence="2 3">
    <name type="scientific">Aplysia californica</name>
    <name type="common">California sea hare</name>
    <dbReference type="NCBI Taxonomy" id="6500"/>
    <lineage>
        <taxon>Eukaryota</taxon>
        <taxon>Metazoa</taxon>
        <taxon>Spiralia</taxon>
        <taxon>Lophotrochozoa</taxon>
        <taxon>Mollusca</taxon>
        <taxon>Gastropoda</taxon>
        <taxon>Heterobranchia</taxon>
        <taxon>Euthyneura</taxon>
        <taxon>Tectipleura</taxon>
        <taxon>Aplysiida</taxon>
        <taxon>Aplysioidea</taxon>
        <taxon>Aplysiidae</taxon>
        <taxon>Aplysia</taxon>
    </lineage>
</organism>
<feature type="chain" id="PRO_5045586664" evidence="1">
    <location>
        <begin position="23"/>
        <end position="721"/>
    </location>
</feature>
<feature type="signal peptide" evidence="1">
    <location>
        <begin position="1"/>
        <end position="22"/>
    </location>
</feature>
<evidence type="ECO:0000313" key="2">
    <source>
        <dbReference type="Proteomes" id="UP000694888"/>
    </source>
</evidence>
<dbReference type="GeneID" id="101863310"/>
<name>A0ABM0ZVC4_APLCA</name>
<keyword evidence="2" id="KW-1185">Reference proteome</keyword>
<dbReference type="Proteomes" id="UP000694888">
    <property type="component" value="Unplaced"/>
</dbReference>
<keyword evidence="1" id="KW-0732">Signal</keyword>
<evidence type="ECO:0000256" key="1">
    <source>
        <dbReference type="SAM" id="SignalP"/>
    </source>
</evidence>
<evidence type="ECO:0000313" key="3">
    <source>
        <dbReference type="RefSeq" id="XP_012935248.1"/>
    </source>
</evidence>
<gene>
    <name evidence="3" type="primary">LOC101863310</name>
</gene>
<protein>
    <submittedName>
        <fullName evidence="3">Uncharacterized protein LOC101863310</fullName>
    </submittedName>
</protein>
<reference evidence="3" key="1">
    <citation type="submission" date="2025-08" db="UniProtKB">
        <authorList>
            <consortium name="RefSeq"/>
        </authorList>
    </citation>
    <scope>IDENTIFICATION</scope>
</reference>
<dbReference type="RefSeq" id="XP_012935248.1">
    <property type="nucleotide sequence ID" value="XM_013079794.2"/>
</dbReference>
<proteinExistence type="predicted"/>
<accession>A0ABM0ZVC4</accession>